<dbReference type="RefSeq" id="WP_274153530.1">
    <property type="nucleotide sequence ID" value="NZ_CP117812.1"/>
</dbReference>
<keyword evidence="2" id="KW-1185">Reference proteome</keyword>
<evidence type="ECO:0000313" key="2">
    <source>
        <dbReference type="Proteomes" id="UP001214250"/>
    </source>
</evidence>
<gene>
    <name evidence="1" type="ORF">PQO03_12510</name>
</gene>
<sequence length="226" mass="26180">MNNFVYDDADDQSILKLNNKLKSHCVKVEFKKSLKLGSLNDLFCRPIKFKFLRDNTFRLEFLNNFTSNPQLVMDGGKTLFNGEIIQSMKSLKEKTLRWSALNPPTYDVYVTKNTTIGDLKKLLRSIDNNEASLLMSNIPLPSPQVIINTSRHLTVNENLSDYKHYNSIFNAEHHGYSAYKLTKPKSLKGDDLNKYISLYESPLYFNYINKATREISASMYQDRLKK</sequence>
<dbReference type="Proteomes" id="UP001214250">
    <property type="component" value="Chromosome 2"/>
</dbReference>
<protein>
    <submittedName>
        <fullName evidence="1">Uncharacterized protein</fullName>
    </submittedName>
</protein>
<dbReference type="EMBL" id="CP117812">
    <property type="protein sequence ID" value="WDE98659.1"/>
    <property type="molecule type" value="Genomic_DNA"/>
</dbReference>
<reference evidence="1 2" key="1">
    <citation type="submission" date="2023-02" db="EMBL/GenBank/DDBJ databases">
        <title>Genome sequence of Lentisphaera profundi SAORIC-696.</title>
        <authorList>
            <person name="Kim e."/>
            <person name="Cho J.-C."/>
            <person name="Choi A."/>
            <person name="Kang I."/>
        </authorList>
    </citation>
    <scope>NUCLEOTIDE SEQUENCE [LARGE SCALE GENOMIC DNA]</scope>
    <source>
        <strain evidence="1 2">SAORIC-696</strain>
    </source>
</reference>
<accession>A0ABY7VXY6</accession>
<name>A0ABY7VXY6_9BACT</name>
<organism evidence="1 2">
    <name type="scientific">Lentisphaera profundi</name>
    <dbReference type="NCBI Taxonomy" id="1658616"/>
    <lineage>
        <taxon>Bacteria</taxon>
        <taxon>Pseudomonadati</taxon>
        <taxon>Lentisphaerota</taxon>
        <taxon>Lentisphaeria</taxon>
        <taxon>Lentisphaerales</taxon>
        <taxon>Lentisphaeraceae</taxon>
        <taxon>Lentisphaera</taxon>
    </lineage>
</organism>
<proteinExistence type="predicted"/>
<evidence type="ECO:0000313" key="1">
    <source>
        <dbReference type="EMBL" id="WDE98659.1"/>
    </source>
</evidence>